<dbReference type="RefSeq" id="XP_035350866.1">
    <property type="nucleotide sequence ID" value="XM_035494973.1"/>
</dbReference>
<protein>
    <submittedName>
        <fullName evidence="2">Uncharacterized protein</fullName>
    </submittedName>
</protein>
<organism evidence="2 3">
    <name type="scientific">Talaromyces rugulosus</name>
    <name type="common">Penicillium rugulosum</name>
    <dbReference type="NCBI Taxonomy" id="121627"/>
    <lineage>
        <taxon>Eukaryota</taxon>
        <taxon>Fungi</taxon>
        <taxon>Dikarya</taxon>
        <taxon>Ascomycota</taxon>
        <taxon>Pezizomycotina</taxon>
        <taxon>Eurotiomycetes</taxon>
        <taxon>Eurotiomycetidae</taxon>
        <taxon>Eurotiales</taxon>
        <taxon>Trichocomaceae</taxon>
        <taxon>Talaromyces</taxon>
        <taxon>Talaromyces sect. Islandici</taxon>
    </lineage>
</organism>
<dbReference type="AlphaFoldDB" id="A0A7H8RJ72"/>
<dbReference type="GeneID" id="55999345"/>
<sequence>MQPLVFLLLICLLVIAVTTVLCISFYFKRMQVWVREDDVPGHARRRPRWISTRNYQTFGPDLEAGPDSMSVSPEITSPFTEHARQLPQHAQQTPPTVSSGQGPSGIPRKPVPRSAYNYRNWDPEDGVIGVTYARRDEEDAGRILDEETARRIEEHERRMDNPSPYDLGGALAQGGSFPVAMPNKRTKRPTFPVPQKLIWQKLTFFEKAGRI</sequence>
<keyword evidence="3" id="KW-1185">Reference proteome</keyword>
<dbReference type="EMBL" id="CP055903">
    <property type="protein sequence ID" value="QKX64693.1"/>
    <property type="molecule type" value="Genomic_DNA"/>
</dbReference>
<gene>
    <name evidence="2" type="ORF">TRUGW13939_11869</name>
</gene>
<proteinExistence type="predicted"/>
<dbReference type="KEGG" id="trg:TRUGW13939_11869"/>
<name>A0A7H8RJ72_TALRU</name>
<feature type="region of interest" description="Disordered" evidence="1">
    <location>
        <begin position="80"/>
        <end position="118"/>
    </location>
</feature>
<accession>A0A7H8RJ72</accession>
<evidence type="ECO:0000256" key="1">
    <source>
        <dbReference type="SAM" id="MobiDB-lite"/>
    </source>
</evidence>
<evidence type="ECO:0000313" key="2">
    <source>
        <dbReference type="EMBL" id="QKX64693.1"/>
    </source>
</evidence>
<reference evidence="3" key="1">
    <citation type="submission" date="2020-06" db="EMBL/GenBank/DDBJ databases">
        <title>A chromosome-scale genome assembly of Talaromyces rugulosus W13939.</title>
        <authorList>
            <person name="Wang B."/>
            <person name="Guo L."/>
            <person name="Ye K."/>
            <person name="Wang L."/>
        </authorList>
    </citation>
    <scope>NUCLEOTIDE SEQUENCE [LARGE SCALE GENOMIC DNA]</scope>
    <source>
        <strain evidence="3">W13939</strain>
    </source>
</reference>
<feature type="compositionally biased region" description="Polar residues" evidence="1">
    <location>
        <begin position="88"/>
        <end position="101"/>
    </location>
</feature>
<evidence type="ECO:0000313" key="3">
    <source>
        <dbReference type="Proteomes" id="UP000509510"/>
    </source>
</evidence>
<dbReference type="OrthoDB" id="10427611at2759"/>
<dbReference type="Proteomes" id="UP000509510">
    <property type="component" value="Chromosome VI"/>
</dbReference>